<evidence type="ECO:0000256" key="1">
    <source>
        <dbReference type="SAM" id="Phobius"/>
    </source>
</evidence>
<gene>
    <name evidence="3" type="ORF">ACFPOC_02720</name>
</gene>
<keyword evidence="1" id="KW-0472">Membrane</keyword>
<organism evidence="3 4">
    <name type="scientific">Rubellimicrobium aerolatum</name>
    <dbReference type="NCBI Taxonomy" id="490979"/>
    <lineage>
        <taxon>Bacteria</taxon>
        <taxon>Pseudomonadati</taxon>
        <taxon>Pseudomonadota</taxon>
        <taxon>Alphaproteobacteria</taxon>
        <taxon>Rhodobacterales</taxon>
        <taxon>Roseobacteraceae</taxon>
        <taxon>Rubellimicrobium</taxon>
    </lineage>
</organism>
<accession>A0ABW0S8U4</accession>
<dbReference type="Proteomes" id="UP001596056">
    <property type="component" value="Unassembled WGS sequence"/>
</dbReference>
<dbReference type="CDD" id="cd00757">
    <property type="entry name" value="ThiF_MoeB_HesA_family"/>
    <property type="match status" value="1"/>
</dbReference>
<keyword evidence="1" id="KW-0812">Transmembrane</keyword>
<dbReference type="InterPro" id="IPR000594">
    <property type="entry name" value="ThiF_NAD_FAD-bd"/>
</dbReference>
<dbReference type="SUPFAM" id="SSF69572">
    <property type="entry name" value="Activating enzymes of the ubiquitin-like proteins"/>
    <property type="match status" value="1"/>
</dbReference>
<comment type="caution">
    <text evidence="3">The sequence shown here is derived from an EMBL/GenBank/DDBJ whole genome shotgun (WGS) entry which is preliminary data.</text>
</comment>
<keyword evidence="1" id="KW-1133">Transmembrane helix</keyword>
<dbReference type="InterPro" id="IPR045886">
    <property type="entry name" value="ThiF/MoeB/HesA"/>
</dbReference>
<protein>
    <submittedName>
        <fullName evidence="3">HesA/MoeB/ThiF family protein</fullName>
    </submittedName>
</protein>
<sequence>MIVVGAMAAVIWVVGWALGTPRQARLLMLGILLTAVVALHVIVGEGHPLREQTGSDPRLWLLLVAAVALAWGYGQVLGRVRVEATRRQAPPPEPSRVPGTLSEAELSRYARHITLREIGGMGQRALRDARVLVVGAGGLGSPAILYLGAAGVGHLGIIDGDEVERSNLQRQVIHGEADLGRLKARSAGDSAASLNPHITVRTYSRRFTADIASELLAGYDLVLDGSDSFGTRGLVNRAAVAAGVPLIAGALTAWEGQVSLYDPARGGPCYACVFPEEPAPGLVPSCAEAGVAGPLPGVVGSLMALEAVKHLAQAGETLRGRMLLFDGLHAEARTIGLEARADCPVCGGRGLPRA</sequence>
<feature type="domain" description="THIF-type NAD/FAD binding fold" evidence="2">
    <location>
        <begin position="109"/>
        <end position="345"/>
    </location>
</feature>
<reference evidence="4" key="1">
    <citation type="journal article" date="2019" name="Int. J. Syst. Evol. Microbiol.">
        <title>The Global Catalogue of Microorganisms (GCM) 10K type strain sequencing project: providing services to taxonomists for standard genome sequencing and annotation.</title>
        <authorList>
            <consortium name="The Broad Institute Genomics Platform"/>
            <consortium name="The Broad Institute Genome Sequencing Center for Infectious Disease"/>
            <person name="Wu L."/>
            <person name="Ma J."/>
        </authorList>
    </citation>
    <scope>NUCLEOTIDE SEQUENCE [LARGE SCALE GENOMIC DNA]</scope>
    <source>
        <strain evidence="4">KACC 11588</strain>
    </source>
</reference>
<dbReference type="NCBIfam" id="NF004281">
    <property type="entry name" value="PRK05690.1"/>
    <property type="match status" value="1"/>
</dbReference>
<name>A0ABW0S8U4_9RHOB</name>
<dbReference type="InterPro" id="IPR035985">
    <property type="entry name" value="Ubiquitin-activating_enz"/>
</dbReference>
<dbReference type="PANTHER" id="PTHR10953:SF102">
    <property type="entry name" value="ADENYLYLTRANSFERASE AND SULFURTRANSFERASE MOCS3"/>
    <property type="match status" value="1"/>
</dbReference>
<dbReference type="EMBL" id="JBHSNA010000002">
    <property type="protein sequence ID" value="MFC5565325.1"/>
    <property type="molecule type" value="Genomic_DNA"/>
</dbReference>
<dbReference type="PANTHER" id="PTHR10953">
    <property type="entry name" value="UBIQUITIN-ACTIVATING ENZYME E1"/>
    <property type="match status" value="1"/>
</dbReference>
<evidence type="ECO:0000313" key="4">
    <source>
        <dbReference type="Proteomes" id="UP001596056"/>
    </source>
</evidence>
<proteinExistence type="predicted"/>
<dbReference type="Pfam" id="PF00899">
    <property type="entry name" value="ThiF"/>
    <property type="match status" value="1"/>
</dbReference>
<dbReference type="Gene3D" id="3.40.50.720">
    <property type="entry name" value="NAD(P)-binding Rossmann-like Domain"/>
    <property type="match status" value="1"/>
</dbReference>
<feature type="transmembrane region" description="Helical" evidence="1">
    <location>
        <begin position="27"/>
        <end position="47"/>
    </location>
</feature>
<dbReference type="RefSeq" id="WP_209837649.1">
    <property type="nucleotide sequence ID" value="NZ_JAGGJP010000002.1"/>
</dbReference>
<feature type="transmembrane region" description="Helical" evidence="1">
    <location>
        <begin position="59"/>
        <end position="78"/>
    </location>
</feature>
<evidence type="ECO:0000259" key="2">
    <source>
        <dbReference type="Pfam" id="PF00899"/>
    </source>
</evidence>
<evidence type="ECO:0000313" key="3">
    <source>
        <dbReference type="EMBL" id="MFC5565325.1"/>
    </source>
</evidence>
<keyword evidence="4" id="KW-1185">Reference proteome</keyword>